<accession>A0A9W6NYF6</accession>
<feature type="region of interest" description="Disordered" evidence="2">
    <location>
        <begin position="275"/>
        <end position="305"/>
    </location>
</feature>
<sequence length="305" mass="32308">MHLATFDDDRLGVVLDDRIVDVSDVVDGTDDTRGTGGGGLGAGRMRRYIADPRPEEVAVAARTRPGRPLAEVTLRAPVPDPRVIVAAPVNYLDHQQEMRESADVGALGFFLKAPSSLLGDGGTVRLPYGDRRFDHEAEIAVVIGRKTRDVCEADALDHVFGYTGLLDITMRGGEDRSIRKSFDTFTPCGPWIATPDELADPADVAFSLTNNGELRQKASTSGLIWGVARFVAYVSTVLTLRPGDILSTGTPAGVSPLLDGDVVSMRADGIGTLTVRVDGSSTTPSPTRGHHSGPTPPPGDRGGAR</sequence>
<protein>
    <recommendedName>
        <fullName evidence="3">Fumarylacetoacetase-like C-terminal domain-containing protein</fullName>
    </recommendedName>
</protein>
<keyword evidence="1" id="KW-0479">Metal-binding</keyword>
<dbReference type="GO" id="GO:0018773">
    <property type="term" value="F:acetylpyruvate hydrolase activity"/>
    <property type="evidence" value="ECO:0007669"/>
    <property type="project" value="TreeGrafter"/>
</dbReference>
<evidence type="ECO:0000313" key="5">
    <source>
        <dbReference type="Proteomes" id="UP001143463"/>
    </source>
</evidence>
<evidence type="ECO:0000256" key="1">
    <source>
        <dbReference type="ARBA" id="ARBA00022723"/>
    </source>
</evidence>
<organism evidence="4 5">
    <name type="scientific">Pseudonocardia halophobica</name>
    <dbReference type="NCBI Taxonomy" id="29401"/>
    <lineage>
        <taxon>Bacteria</taxon>
        <taxon>Bacillati</taxon>
        <taxon>Actinomycetota</taxon>
        <taxon>Actinomycetes</taxon>
        <taxon>Pseudonocardiales</taxon>
        <taxon>Pseudonocardiaceae</taxon>
        <taxon>Pseudonocardia</taxon>
    </lineage>
</organism>
<dbReference type="InterPro" id="IPR036663">
    <property type="entry name" value="Fumarylacetoacetase_C_sf"/>
</dbReference>
<dbReference type="RefSeq" id="WP_063739840.1">
    <property type="nucleotide sequence ID" value="NZ_BAAAUZ010000032.1"/>
</dbReference>
<dbReference type="Pfam" id="PF01557">
    <property type="entry name" value="FAA_hydrolase"/>
    <property type="match status" value="1"/>
</dbReference>
<proteinExistence type="predicted"/>
<dbReference type="InterPro" id="IPR011234">
    <property type="entry name" value="Fumarylacetoacetase-like_C"/>
</dbReference>
<comment type="caution">
    <text evidence="4">The sequence shown here is derived from an EMBL/GenBank/DDBJ whole genome shotgun (WGS) entry which is preliminary data.</text>
</comment>
<name>A0A9W6NYF6_9PSEU</name>
<evidence type="ECO:0000313" key="4">
    <source>
        <dbReference type="EMBL" id="GLL14470.1"/>
    </source>
</evidence>
<dbReference type="AlphaFoldDB" id="A0A9W6NYF6"/>
<dbReference type="Gene3D" id="3.90.850.10">
    <property type="entry name" value="Fumarylacetoacetase-like, C-terminal domain"/>
    <property type="match status" value="1"/>
</dbReference>
<feature type="domain" description="Fumarylacetoacetase-like C-terminal" evidence="3">
    <location>
        <begin position="84"/>
        <end position="277"/>
    </location>
</feature>
<dbReference type="GO" id="GO:0046872">
    <property type="term" value="F:metal ion binding"/>
    <property type="evidence" value="ECO:0007669"/>
    <property type="project" value="UniProtKB-KW"/>
</dbReference>
<reference evidence="4" key="2">
    <citation type="submission" date="2023-01" db="EMBL/GenBank/DDBJ databases">
        <authorList>
            <person name="Sun Q."/>
            <person name="Evtushenko L."/>
        </authorList>
    </citation>
    <scope>NUCLEOTIDE SEQUENCE</scope>
    <source>
        <strain evidence="4">VKM Ac-1069</strain>
    </source>
</reference>
<keyword evidence="5" id="KW-1185">Reference proteome</keyword>
<gene>
    <name evidence="4" type="ORF">GCM10017577_56170</name>
</gene>
<evidence type="ECO:0000259" key="3">
    <source>
        <dbReference type="Pfam" id="PF01557"/>
    </source>
</evidence>
<reference evidence="4" key="1">
    <citation type="journal article" date="2014" name="Int. J. Syst. Evol. Microbiol.">
        <title>Complete genome sequence of Corynebacterium casei LMG S-19264T (=DSM 44701T), isolated from a smear-ripened cheese.</title>
        <authorList>
            <consortium name="US DOE Joint Genome Institute (JGI-PGF)"/>
            <person name="Walter F."/>
            <person name="Albersmeier A."/>
            <person name="Kalinowski J."/>
            <person name="Ruckert C."/>
        </authorList>
    </citation>
    <scope>NUCLEOTIDE SEQUENCE</scope>
    <source>
        <strain evidence="4">VKM Ac-1069</strain>
    </source>
</reference>
<evidence type="ECO:0000256" key="2">
    <source>
        <dbReference type="SAM" id="MobiDB-lite"/>
    </source>
</evidence>
<dbReference type="PANTHER" id="PTHR11820:SF7">
    <property type="entry name" value="ACYLPYRUVASE FAHD1, MITOCHONDRIAL"/>
    <property type="match status" value="1"/>
</dbReference>
<dbReference type="SUPFAM" id="SSF56529">
    <property type="entry name" value="FAH"/>
    <property type="match status" value="1"/>
</dbReference>
<dbReference type="Proteomes" id="UP001143463">
    <property type="component" value="Unassembled WGS sequence"/>
</dbReference>
<dbReference type="PANTHER" id="PTHR11820">
    <property type="entry name" value="ACYLPYRUVASE"/>
    <property type="match status" value="1"/>
</dbReference>
<dbReference type="EMBL" id="BSFQ01000032">
    <property type="protein sequence ID" value="GLL14470.1"/>
    <property type="molecule type" value="Genomic_DNA"/>
</dbReference>